<dbReference type="Proteomes" id="UP001318860">
    <property type="component" value="Unassembled WGS sequence"/>
</dbReference>
<dbReference type="PANTHER" id="PTHR43321:SF3">
    <property type="entry name" value="GLUTAMATE DECARBOXYLASE"/>
    <property type="match status" value="1"/>
</dbReference>
<keyword evidence="5 8" id="KW-0663">Pyridoxal phosphate</keyword>
<dbReference type="SUPFAM" id="SSF53383">
    <property type="entry name" value="PLP-dependent transferases"/>
    <property type="match status" value="1"/>
</dbReference>
<evidence type="ECO:0000256" key="5">
    <source>
        <dbReference type="ARBA" id="ARBA00022898"/>
    </source>
</evidence>
<evidence type="ECO:0000256" key="2">
    <source>
        <dbReference type="ARBA" id="ARBA00009533"/>
    </source>
</evidence>
<dbReference type="InterPro" id="IPR015421">
    <property type="entry name" value="PyrdxlP-dep_Trfase_major"/>
</dbReference>
<evidence type="ECO:0000313" key="10">
    <source>
        <dbReference type="Proteomes" id="UP001318860"/>
    </source>
</evidence>
<dbReference type="EC" id="4.1.1.15" evidence="3"/>
<dbReference type="Gene3D" id="3.40.640.10">
    <property type="entry name" value="Type I PLP-dependent aspartate aminotransferase-like (Major domain)"/>
    <property type="match status" value="2"/>
</dbReference>
<dbReference type="Pfam" id="PF00282">
    <property type="entry name" value="Pyridoxal_deC"/>
    <property type="match status" value="2"/>
</dbReference>
<dbReference type="InterPro" id="IPR015424">
    <property type="entry name" value="PyrdxlP-dep_Trfase"/>
</dbReference>
<keyword evidence="10" id="KW-1185">Reference proteome</keyword>
<protein>
    <recommendedName>
        <fullName evidence="3">glutamate decarboxylase</fullName>
        <ecNumber evidence="3">4.1.1.15</ecNumber>
    </recommendedName>
</protein>
<dbReference type="InterPro" id="IPR010107">
    <property type="entry name" value="Glutamate_decarboxylase"/>
</dbReference>
<gene>
    <name evidence="9" type="ORF">DH2020_038761</name>
</gene>
<comment type="caution">
    <text evidence="9">The sequence shown here is derived from an EMBL/GenBank/DDBJ whole genome shotgun (WGS) entry which is preliminary data.</text>
</comment>
<comment type="cofactor">
    <cofactor evidence="1 8">
        <name>pyridoxal 5'-phosphate</name>
        <dbReference type="ChEBI" id="CHEBI:597326"/>
    </cofactor>
</comment>
<dbReference type="InterPro" id="IPR002129">
    <property type="entry name" value="PyrdxlP-dep_de-COase"/>
</dbReference>
<evidence type="ECO:0000256" key="3">
    <source>
        <dbReference type="ARBA" id="ARBA00012421"/>
    </source>
</evidence>
<evidence type="ECO:0000256" key="1">
    <source>
        <dbReference type="ARBA" id="ARBA00001933"/>
    </source>
</evidence>
<proteinExistence type="inferred from homology"/>
<dbReference type="Gene3D" id="3.90.1150.160">
    <property type="match status" value="1"/>
</dbReference>
<name>A0ABR0UZB4_REHGL</name>
<evidence type="ECO:0000256" key="8">
    <source>
        <dbReference type="RuleBase" id="RU000382"/>
    </source>
</evidence>
<organism evidence="9 10">
    <name type="scientific">Rehmannia glutinosa</name>
    <name type="common">Chinese foxglove</name>
    <dbReference type="NCBI Taxonomy" id="99300"/>
    <lineage>
        <taxon>Eukaryota</taxon>
        <taxon>Viridiplantae</taxon>
        <taxon>Streptophyta</taxon>
        <taxon>Embryophyta</taxon>
        <taxon>Tracheophyta</taxon>
        <taxon>Spermatophyta</taxon>
        <taxon>Magnoliopsida</taxon>
        <taxon>eudicotyledons</taxon>
        <taxon>Gunneridae</taxon>
        <taxon>Pentapetalae</taxon>
        <taxon>asterids</taxon>
        <taxon>lamiids</taxon>
        <taxon>Lamiales</taxon>
        <taxon>Orobanchaceae</taxon>
        <taxon>Rehmannieae</taxon>
        <taxon>Rehmannia</taxon>
    </lineage>
</organism>
<reference evidence="9 10" key="1">
    <citation type="journal article" date="2021" name="Comput. Struct. Biotechnol. J.">
        <title>De novo genome assembly of the potent medicinal plant Rehmannia glutinosa using nanopore technology.</title>
        <authorList>
            <person name="Ma L."/>
            <person name="Dong C."/>
            <person name="Song C."/>
            <person name="Wang X."/>
            <person name="Zheng X."/>
            <person name="Niu Y."/>
            <person name="Chen S."/>
            <person name="Feng W."/>
        </authorList>
    </citation>
    <scope>NUCLEOTIDE SEQUENCE [LARGE SCALE GENOMIC DNA]</scope>
    <source>
        <strain evidence="9">DH-2019</strain>
    </source>
</reference>
<accession>A0ABR0UZB4</accession>
<evidence type="ECO:0000313" key="9">
    <source>
        <dbReference type="EMBL" id="KAK6127497.1"/>
    </source>
</evidence>
<evidence type="ECO:0000256" key="6">
    <source>
        <dbReference type="ARBA" id="ARBA00023239"/>
    </source>
</evidence>
<evidence type="ECO:0000256" key="7">
    <source>
        <dbReference type="ARBA" id="ARBA00048868"/>
    </source>
</evidence>
<comment type="similarity">
    <text evidence="2 8">Belongs to the group II decarboxylase family.</text>
</comment>
<evidence type="ECO:0000256" key="4">
    <source>
        <dbReference type="ARBA" id="ARBA00022860"/>
    </source>
</evidence>
<keyword evidence="6 8" id="KW-0456">Lyase</keyword>
<comment type="catalytic activity">
    <reaction evidence="7">
        <text>L-glutamate + H(+) = 4-aminobutanoate + CO2</text>
        <dbReference type="Rhea" id="RHEA:17785"/>
        <dbReference type="ChEBI" id="CHEBI:15378"/>
        <dbReference type="ChEBI" id="CHEBI:16526"/>
        <dbReference type="ChEBI" id="CHEBI:29985"/>
        <dbReference type="ChEBI" id="CHEBI:59888"/>
        <dbReference type="EC" id="4.1.1.15"/>
    </reaction>
</comment>
<keyword evidence="4" id="KW-0112">Calmodulin-binding</keyword>
<sequence>MIAHLFNAPLGDGEAAVGVGTVGSSEAIMLAGLAFKRKWQNKMKALGKPYDKPNIVTGANVQVCWEKFARYFEVELKEVKLRDGWDTPIHVDAASGGFIAPFLYPELEWDFRLPLVKSINVSGHKYGLVYAGIGWAIWRSKEDLPEELIFHINYLGADQPTFTLNFSKGSSQVIAQYYQLIRLGNEGYRNIMENCQENAMVLKAGLEKTGRFNIVSKDHGVPLVAFSLKDHSRHNEFEISDMLRRFGWIVPAYTMPPDAQHVTVLRVVIREDFSRTLAERLVMDIDKVLHELDSIPARVTEKLIATSAVEEHHHAIVKKTAIEVQREITATWRKFVAEKKKTNGVC</sequence>
<dbReference type="PANTHER" id="PTHR43321">
    <property type="entry name" value="GLUTAMATE DECARBOXYLASE"/>
    <property type="match status" value="1"/>
</dbReference>
<dbReference type="EMBL" id="JABTTQ020001877">
    <property type="protein sequence ID" value="KAK6127497.1"/>
    <property type="molecule type" value="Genomic_DNA"/>
</dbReference>